<dbReference type="KEGG" id="schv:BRCON_2423"/>
<dbReference type="GO" id="GO:0008831">
    <property type="term" value="F:dTDP-4-dehydrorhamnose reductase activity"/>
    <property type="evidence" value="ECO:0007669"/>
    <property type="project" value="UniProtKB-EC"/>
</dbReference>
<dbReference type="InterPro" id="IPR005913">
    <property type="entry name" value="dTDP_dehydrorham_reduct"/>
</dbReference>
<name>A0A2Z4Y9U5_SUMC1</name>
<protein>
    <recommendedName>
        <fullName evidence="2">dTDP-4-dehydrorhamnose reductase</fullName>
        <ecNumber evidence="2">1.1.1.133</ecNumber>
    </recommendedName>
</protein>
<dbReference type="PANTHER" id="PTHR10491">
    <property type="entry name" value="DTDP-4-DEHYDRORHAMNOSE REDUCTASE"/>
    <property type="match status" value="1"/>
</dbReference>
<sequence>MQGAVVPACHKATRQGVSPDDDAMTQKRVLVIGANGMLGRDLVPALKSAGFDVIGVDREELDITDQCQCRAGFQRYQPKVVINCAAYTRVDQAEIERDLAFQINAVGAGYVARAAAFVGALCIFISTDYVFDGTRVEPYDEWAPPCAINAYGASKLAGEHRTMAEAKRWAIVRTSWLFGSNGPNFVKAILARARSGQPLRVVCDQVGAPTYTVDLSQALCEIATREVEGILHRTNDGWCSWHEFAQAILNEAGLGEIEVAPIPASEYPARAPRPANSRLAAVRATQLGLAPLPPWRDALRRYLAETEMSDS</sequence>
<comment type="pathway">
    <text evidence="2">Carbohydrate biosynthesis; dTDP-L-rhamnose biosynthesis.</text>
</comment>
<dbReference type="UniPathway" id="UPA00124"/>
<evidence type="ECO:0000259" key="3">
    <source>
        <dbReference type="Pfam" id="PF04321"/>
    </source>
</evidence>
<dbReference type="AlphaFoldDB" id="A0A2Z4Y9U5"/>
<dbReference type="SUPFAM" id="SSF51735">
    <property type="entry name" value="NAD(P)-binding Rossmann-fold domains"/>
    <property type="match status" value="1"/>
</dbReference>
<dbReference type="PANTHER" id="PTHR10491:SF4">
    <property type="entry name" value="METHIONINE ADENOSYLTRANSFERASE 2 SUBUNIT BETA"/>
    <property type="match status" value="1"/>
</dbReference>
<keyword evidence="2" id="KW-0560">Oxidoreductase</keyword>
<evidence type="ECO:0000313" key="5">
    <source>
        <dbReference type="Proteomes" id="UP000262583"/>
    </source>
</evidence>
<dbReference type="Pfam" id="PF04321">
    <property type="entry name" value="RmlD_sub_bind"/>
    <property type="match status" value="1"/>
</dbReference>
<evidence type="ECO:0000313" key="4">
    <source>
        <dbReference type="EMBL" id="AXA37193.1"/>
    </source>
</evidence>
<dbReference type="EC" id="1.1.1.133" evidence="2"/>
<dbReference type="InterPro" id="IPR029903">
    <property type="entry name" value="RmlD-like-bd"/>
</dbReference>
<evidence type="ECO:0000256" key="1">
    <source>
        <dbReference type="ARBA" id="ARBA00010944"/>
    </source>
</evidence>
<organism evidence="4 5">
    <name type="scientific">Sumerlaea chitinivorans</name>
    <dbReference type="NCBI Taxonomy" id="2250252"/>
    <lineage>
        <taxon>Bacteria</taxon>
        <taxon>Candidatus Sumerlaeota</taxon>
        <taxon>Candidatus Sumerlaeia</taxon>
        <taxon>Candidatus Sumerlaeales</taxon>
        <taxon>Candidatus Sumerlaeaceae</taxon>
        <taxon>Candidatus Sumerlaea</taxon>
    </lineage>
</organism>
<comment type="similarity">
    <text evidence="1 2">Belongs to the dTDP-4-dehydrorhamnose reductase family.</text>
</comment>
<dbReference type="EMBL" id="CP030759">
    <property type="protein sequence ID" value="AXA37193.1"/>
    <property type="molecule type" value="Genomic_DNA"/>
</dbReference>
<dbReference type="Proteomes" id="UP000262583">
    <property type="component" value="Chromosome"/>
</dbReference>
<dbReference type="GO" id="GO:0019305">
    <property type="term" value="P:dTDP-rhamnose biosynthetic process"/>
    <property type="evidence" value="ECO:0007669"/>
    <property type="project" value="UniProtKB-UniPathway"/>
</dbReference>
<accession>A0A2Z4Y9U5</accession>
<feature type="domain" description="RmlD-like substrate binding" evidence="3">
    <location>
        <begin position="28"/>
        <end position="306"/>
    </location>
</feature>
<dbReference type="GO" id="GO:0005829">
    <property type="term" value="C:cytosol"/>
    <property type="evidence" value="ECO:0007669"/>
    <property type="project" value="TreeGrafter"/>
</dbReference>
<reference evidence="4 5" key="1">
    <citation type="submission" date="2018-05" db="EMBL/GenBank/DDBJ databases">
        <title>A metagenomic window into the 2 km-deep terrestrial subsurface aquifer revealed taxonomically and functionally diverse microbial community comprising novel uncultured bacterial lineages.</title>
        <authorList>
            <person name="Kadnikov V.V."/>
            <person name="Mardanov A.V."/>
            <person name="Beletsky A.V."/>
            <person name="Banks D."/>
            <person name="Pimenov N.V."/>
            <person name="Frank Y.A."/>
            <person name="Karnachuk O.V."/>
            <person name="Ravin N.V."/>
        </authorList>
    </citation>
    <scope>NUCLEOTIDE SEQUENCE [LARGE SCALE GENOMIC DNA]</scope>
    <source>
        <strain evidence="4">BY</strain>
    </source>
</reference>
<dbReference type="Gene3D" id="3.40.50.720">
    <property type="entry name" value="NAD(P)-binding Rossmann-like Domain"/>
    <property type="match status" value="1"/>
</dbReference>
<dbReference type="Gene3D" id="3.90.25.10">
    <property type="entry name" value="UDP-galactose 4-epimerase, domain 1"/>
    <property type="match status" value="1"/>
</dbReference>
<dbReference type="NCBIfam" id="TIGR01214">
    <property type="entry name" value="rmlD"/>
    <property type="match status" value="1"/>
</dbReference>
<comment type="function">
    <text evidence="2">Catalyzes the reduction of dTDP-6-deoxy-L-lyxo-4-hexulose to yield dTDP-L-rhamnose.</text>
</comment>
<gene>
    <name evidence="4" type="ORF">BRCON_2423</name>
</gene>
<evidence type="ECO:0000256" key="2">
    <source>
        <dbReference type="RuleBase" id="RU364082"/>
    </source>
</evidence>
<dbReference type="InterPro" id="IPR036291">
    <property type="entry name" value="NAD(P)-bd_dom_sf"/>
</dbReference>
<proteinExistence type="inferred from homology"/>
<dbReference type="CDD" id="cd05254">
    <property type="entry name" value="dTDP_HR_like_SDR_e"/>
    <property type="match status" value="1"/>
</dbReference>
<keyword evidence="2" id="KW-0521">NADP</keyword>